<gene>
    <name evidence="1" type="ORF">NA56DRAFT_700384</name>
</gene>
<organism evidence="1 2">
    <name type="scientific">Hyaloscypha hepaticicola</name>
    <dbReference type="NCBI Taxonomy" id="2082293"/>
    <lineage>
        <taxon>Eukaryota</taxon>
        <taxon>Fungi</taxon>
        <taxon>Dikarya</taxon>
        <taxon>Ascomycota</taxon>
        <taxon>Pezizomycotina</taxon>
        <taxon>Leotiomycetes</taxon>
        <taxon>Helotiales</taxon>
        <taxon>Hyaloscyphaceae</taxon>
        <taxon>Hyaloscypha</taxon>
    </lineage>
</organism>
<sequence>MRIIFHLHISSHRFNSCPPPSKASSISPAVPSTCPIVNITQKYSPAANGGGPPPSMASSICPSTSSIVNSTEHCPSAAANAGGPPPSEASSLTFSIINSTKQVVNMESLDVSTQDDENHNIFDDYFDPLIDNAEPTFDDSRQFSYTAALAGPLSLHEPSFFDFANSFIINNNERFSDAGLPTYEAVSPITSSIVNNTKHAIRLVNDT</sequence>
<proteinExistence type="predicted"/>
<evidence type="ECO:0000313" key="1">
    <source>
        <dbReference type="EMBL" id="PMD24729.1"/>
    </source>
</evidence>
<dbReference type="EMBL" id="KZ613472">
    <property type="protein sequence ID" value="PMD24729.1"/>
    <property type="molecule type" value="Genomic_DNA"/>
</dbReference>
<evidence type="ECO:0000313" key="2">
    <source>
        <dbReference type="Proteomes" id="UP000235672"/>
    </source>
</evidence>
<accession>A0A2J6QEM3</accession>
<protein>
    <submittedName>
        <fullName evidence="1">Uncharacterized protein</fullName>
    </submittedName>
</protein>
<dbReference type="AlphaFoldDB" id="A0A2J6QEM3"/>
<reference evidence="1" key="1">
    <citation type="submission" date="2016-05" db="EMBL/GenBank/DDBJ databases">
        <title>A degradative enzymes factory behind the ericoid mycorrhizal symbiosis.</title>
        <authorList>
            <consortium name="DOE Joint Genome Institute"/>
            <person name="Martino E."/>
            <person name="Morin E."/>
            <person name="Grelet G."/>
            <person name="Kuo A."/>
            <person name="Kohler A."/>
            <person name="Daghino S."/>
            <person name="Barry K."/>
            <person name="Choi C."/>
            <person name="Cichocki N."/>
            <person name="Clum A."/>
            <person name="Copeland A."/>
            <person name="Hainaut M."/>
            <person name="Haridas S."/>
            <person name="Labutti K."/>
            <person name="Lindquist E."/>
            <person name="Lipzen A."/>
            <person name="Khouja H.-R."/>
            <person name="Murat C."/>
            <person name="Ohm R."/>
            <person name="Olson A."/>
            <person name="Spatafora J."/>
            <person name="Veneault-Fourrey C."/>
            <person name="Henrissat B."/>
            <person name="Grigoriev I."/>
            <person name="Martin F."/>
            <person name="Perotto S."/>
        </authorList>
    </citation>
    <scope>NUCLEOTIDE SEQUENCE [LARGE SCALE GENOMIC DNA]</scope>
    <source>
        <strain evidence="1">UAMH 7357</strain>
    </source>
</reference>
<dbReference type="Proteomes" id="UP000235672">
    <property type="component" value="Unassembled WGS sequence"/>
</dbReference>
<keyword evidence="2" id="KW-1185">Reference proteome</keyword>
<name>A0A2J6QEM3_9HELO</name>